<protein>
    <submittedName>
        <fullName evidence="1">Uncharacterized protein</fullName>
    </submittedName>
</protein>
<keyword evidence="2" id="KW-1185">Reference proteome</keyword>
<reference evidence="1" key="1">
    <citation type="journal article" date="2023" name="G3 (Bethesda)">
        <title>A reference genome for the long-term kleptoplast-retaining sea slug Elysia crispata morphotype clarki.</title>
        <authorList>
            <person name="Eastman K.E."/>
            <person name="Pendleton A.L."/>
            <person name="Shaikh M.A."/>
            <person name="Suttiyut T."/>
            <person name="Ogas R."/>
            <person name="Tomko P."/>
            <person name="Gavelis G."/>
            <person name="Widhalm J.R."/>
            <person name="Wisecaver J.H."/>
        </authorList>
    </citation>
    <scope>NUCLEOTIDE SEQUENCE</scope>
    <source>
        <strain evidence="1">ECLA1</strain>
    </source>
</reference>
<organism evidence="1 2">
    <name type="scientific">Elysia crispata</name>
    <name type="common">lettuce slug</name>
    <dbReference type="NCBI Taxonomy" id="231223"/>
    <lineage>
        <taxon>Eukaryota</taxon>
        <taxon>Metazoa</taxon>
        <taxon>Spiralia</taxon>
        <taxon>Lophotrochozoa</taxon>
        <taxon>Mollusca</taxon>
        <taxon>Gastropoda</taxon>
        <taxon>Heterobranchia</taxon>
        <taxon>Euthyneura</taxon>
        <taxon>Panpulmonata</taxon>
        <taxon>Sacoglossa</taxon>
        <taxon>Placobranchoidea</taxon>
        <taxon>Plakobranchidae</taxon>
        <taxon>Elysia</taxon>
    </lineage>
</organism>
<comment type="caution">
    <text evidence="1">The sequence shown here is derived from an EMBL/GenBank/DDBJ whole genome shotgun (WGS) entry which is preliminary data.</text>
</comment>
<accession>A0AAE1DJR9</accession>
<name>A0AAE1DJR9_9GAST</name>
<dbReference type="EMBL" id="JAWDGP010003665">
    <property type="protein sequence ID" value="KAK3771958.1"/>
    <property type="molecule type" value="Genomic_DNA"/>
</dbReference>
<gene>
    <name evidence="1" type="ORF">RRG08_011871</name>
</gene>
<proteinExistence type="predicted"/>
<sequence length="70" mass="7905">MVKPMAPRPELCYIEPFGKSLVSLSVLRARCLQLRHVTSPQHQAYPGLPVADGVMQSDLFNFEARSVHRK</sequence>
<dbReference type="Proteomes" id="UP001283361">
    <property type="component" value="Unassembled WGS sequence"/>
</dbReference>
<evidence type="ECO:0000313" key="1">
    <source>
        <dbReference type="EMBL" id="KAK3771958.1"/>
    </source>
</evidence>
<dbReference type="AlphaFoldDB" id="A0AAE1DJR9"/>
<evidence type="ECO:0000313" key="2">
    <source>
        <dbReference type="Proteomes" id="UP001283361"/>
    </source>
</evidence>